<organism evidence="3 4">
    <name type="scientific">Paractinoplanes deccanensis</name>
    <dbReference type="NCBI Taxonomy" id="113561"/>
    <lineage>
        <taxon>Bacteria</taxon>
        <taxon>Bacillati</taxon>
        <taxon>Actinomycetota</taxon>
        <taxon>Actinomycetes</taxon>
        <taxon>Micromonosporales</taxon>
        <taxon>Micromonosporaceae</taxon>
        <taxon>Paractinoplanes</taxon>
    </lineage>
</organism>
<dbReference type="SMART" id="SM00857">
    <property type="entry name" value="Resolvase"/>
    <property type="match status" value="1"/>
</dbReference>
<sequence>MRSDLYARKSTTDLGRSVARQERAWRADCATNDIEAGRVFVDPDLSASRYARKDRPDYAALLVHIEAGNARMISLLEVTRGSRRMREWVDFLDLCRDLKVLIRIFGNGDEEEAQTYQPWRQKDRDFLMREGMAAEGEVEKLRARTMAGTADAAHEGRPGGPLIDGYKRVYGSFTDDSVSLSGSRRRVIQQVVDEPRAAIYRAAAEGVINGVPLEMMARILNAWQVPTASGTGRWRGAVLRRALLSPALQGHRVLRGEITRRNAWPAVVEPNLAARVQAVLETRGRRHRSDGRLKYLLSGALRCPVCGVGLNGQVWKNRPPAYVCVTPGCHQVGCAIRLADAEVSQLIVARLIQQDAMSAPAFHAAVDDVAVRAVDEELRALNQRVKELHREAALPDGPSFALVASTERALNEQIGAAQERRRRLVMPPALDGFDPQDLARKWYGDDYTVGEKRAVVMGLADLVLSRVGKAGRWSKWRLAESRWRGDELTWGEHWEAQGEQRPSRFTRSADLTWKPAEDTSDS</sequence>
<dbReference type="InterPro" id="IPR036162">
    <property type="entry name" value="Resolvase-like_N_sf"/>
</dbReference>
<dbReference type="PROSITE" id="PS51736">
    <property type="entry name" value="RECOMBINASES_3"/>
    <property type="match status" value="1"/>
</dbReference>
<dbReference type="SUPFAM" id="SSF53041">
    <property type="entry name" value="Resolvase-like"/>
    <property type="match status" value="1"/>
</dbReference>
<dbReference type="Pfam" id="PF00239">
    <property type="entry name" value="Resolvase"/>
    <property type="match status" value="1"/>
</dbReference>
<accession>A0ABQ3XZU0</accession>
<name>A0ABQ3XZU0_9ACTN</name>
<evidence type="ECO:0000313" key="4">
    <source>
        <dbReference type="Proteomes" id="UP000609879"/>
    </source>
</evidence>
<dbReference type="PANTHER" id="PTHR30461:SF23">
    <property type="entry name" value="DNA RECOMBINASE-RELATED"/>
    <property type="match status" value="1"/>
</dbReference>
<evidence type="ECO:0000313" key="3">
    <source>
        <dbReference type="EMBL" id="GID73244.1"/>
    </source>
</evidence>
<dbReference type="Proteomes" id="UP000609879">
    <property type="component" value="Unassembled WGS sequence"/>
</dbReference>
<dbReference type="EMBL" id="BOMI01000033">
    <property type="protein sequence ID" value="GID73244.1"/>
    <property type="molecule type" value="Genomic_DNA"/>
</dbReference>
<feature type="domain" description="Resolvase/invertase-type recombinase catalytic" evidence="2">
    <location>
        <begin position="2"/>
        <end position="156"/>
    </location>
</feature>
<evidence type="ECO:0000259" key="2">
    <source>
        <dbReference type="PROSITE" id="PS51736"/>
    </source>
</evidence>
<keyword evidence="4" id="KW-1185">Reference proteome</keyword>
<comment type="caution">
    <text evidence="3">The sequence shown here is derived from an EMBL/GenBank/DDBJ whole genome shotgun (WGS) entry which is preliminary data.</text>
</comment>
<dbReference type="RefSeq" id="WP_203761174.1">
    <property type="nucleotide sequence ID" value="NZ_BAAABO010000029.1"/>
</dbReference>
<dbReference type="InterPro" id="IPR006119">
    <property type="entry name" value="Resolv_N"/>
</dbReference>
<reference evidence="3 4" key="1">
    <citation type="submission" date="2021-01" db="EMBL/GenBank/DDBJ databases">
        <title>Whole genome shotgun sequence of Actinoplanes deccanensis NBRC 13994.</title>
        <authorList>
            <person name="Komaki H."/>
            <person name="Tamura T."/>
        </authorList>
    </citation>
    <scope>NUCLEOTIDE SEQUENCE [LARGE SCALE GENOMIC DNA]</scope>
    <source>
        <strain evidence="3 4">NBRC 13994</strain>
    </source>
</reference>
<dbReference type="CDD" id="cd00338">
    <property type="entry name" value="Ser_Recombinase"/>
    <property type="match status" value="1"/>
</dbReference>
<dbReference type="Gene3D" id="3.40.50.1390">
    <property type="entry name" value="Resolvase, N-terminal catalytic domain"/>
    <property type="match status" value="1"/>
</dbReference>
<dbReference type="InterPro" id="IPR038109">
    <property type="entry name" value="DNA_bind_recomb_sf"/>
</dbReference>
<evidence type="ECO:0000256" key="1">
    <source>
        <dbReference type="SAM" id="MobiDB-lite"/>
    </source>
</evidence>
<dbReference type="PANTHER" id="PTHR30461">
    <property type="entry name" value="DNA-INVERTASE FROM LAMBDOID PROPHAGE"/>
    <property type="match status" value="1"/>
</dbReference>
<dbReference type="InterPro" id="IPR050639">
    <property type="entry name" value="SSR_resolvase"/>
</dbReference>
<feature type="region of interest" description="Disordered" evidence="1">
    <location>
        <begin position="495"/>
        <end position="522"/>
    </location>
</feature>
<proteinExistence type="predicted"/>
<dbReference type="Gene3D" id="3.90.1750.20">
    <property type="entry name" value="Putative Large Serine Recombinase, Chain B, Domain 2"/>
    <property type="match status" value="1"/>
</dbReference>
<gene>
    <name evidence="3" type="ORF">Ade02nite_18850</name>
</gene>
<dbReference type="InterPro" id="IPR011109">
    <property type="entry name" value="DNA_bind_recombinase_dom"/>
</dbReference>
<dbReference type="Pfam" id="PF07508">
    <property type="entry name" value="Recombinase"/>
    <property type="match status" value="1"/>
</dbReference>
<protein>
    <recommendedName>
        <fullName evidence="2">Resolvase/invertase-type recombinase catalytic domain-containing protein</fullName>
    </recommendedName>
</protein>